<evidence type="ECO:0000313" key="3">
    <source>
        <dbReference type="Proteomes" id="UP000659767"/>
    </source>
</evidence>
<reference evidence="3" key="1">
    <citation type="journal article" date="2019" name="Int. J. Syst. Evol. Microbiol.">
        <title>The Global Catalogue of Microorganisms (GCM) 10K type strain sequencing project: providing services to taxonomists for standard genome sequencing and annotation.</title>
        <authorList>
            <consortium name="The Broad Institute Genomics Platform"/>
            <consortium name="The Broad Institute Genome Sequencing Center for Infectious Disease"/>
            <person name="Wu L."/>
            <person name="Ma J."/>
        </authorList>
    </citation>
    <scope>NUCLEOTIDE SEQUENCE [LARGE SCALE GENOMIC DNA]</scope>
    <source>
        <strain evidence="3">JCM 4350</strain>
    </source>
</reference>
<organism evidence="2 3">
    <name type="scientific">Streptomyces badius</name>
    <dbReference type="NCBI Taxonomy" id="1941"/>
    <lineage>
        <taxon>Bacteria</taxon>
        <taxon>Bacillati</taxon>
        <taxon>Actinomycetota</taxon>
        <taxon>Actinomycetes</taxon>
        <taxon>Kitasatosporales</taxon>
        <taxon>Streptomycetaceae</taxon>
        <taxon>Streptomyces</taxon>
    </lineage>
</organism>
<gene>
    <name evidence="2" type="ORF">GCM10010253_42880</name>
</gene>
<evidence type="ECO:0000256" key="1">
    <source>
        <dbReference type="SAM" id="MobiDB-lite"/>
    </source>
</evidence>
<dbReference type="RefSeq" id="WP_199888838.1">
    <property type="nucleotide sequence ID" value="NZ_BMSZ01000012.1"/>
</dbReference>
<accession>A0ABQ2TG55</accession>
<sequence>MTALAAVLAALAAGYGLGRYRPWMRLGDWANWQLRFHLTRWNRTRPRQAALFALLLVTDPVNTVRAWRHRNDPPTPPSPPVRLRDTRAPEEPTR</sequence>
<dbReference type="Proteomes" id="UP000659767">
    <property type="component" value="Unassembled WGS sequence"/>
</dbReference>
<protein>
    <submittedName>
        <fullName evidence="2">Uncharacterized protein</fullName>
    </submittedName>
</protein>
<comment type="caution">
    <text evidence="2">The sequence shown here is derived from an EMBL/GenBank/DDBJ whole genome shotgun (WGS) entry which is preliminary data.</text>
</comment>
<dbReference type="EMBL" id="BMSZ01000012">
    <property type="protein sequence ID" value="GGS63424.1"/>
    <property type="molecule type" value="Genomic_DNA"/>
</dbReference>
<name>A0ABQ2TG55_STRBA</name>
<keyword evidence="3" id="KW-1185">Reference proteome</keyword>
<feature type="region of interest" description="Disordered" evidence="1">
    <location>
        <begin position="67"/>
        <end position="94"/>
    </location>
</feature>
<evidence type="ECO:0000313" key="2">
    <source>
        <dbReference type="EMBL" id="GGS63424.1"/>
    </source>
</evidence>
<proteinExistence type="predicted"/>
<feature type="compositionally biased region" description="Basic and acidic residues" evidence="1">
    <location>
        <begin position="82"/>
        <end position="94"/>
    </location>
</feature>